<dbReference type="PANTHER" id="PTHR14211">
    <property type="entry name" value="GLIOMA SUPPRESSOR CANDIDATE REGION GENE 2"/>
    <property type="match status" value="1"/>
</dbReference>
<dbReference type="PIRSF" id="PIRSF017302">
    <property type="entry name" value="Gltscr2"/>
    <property type="match status" value="1"/>
</dbReference>
<feature type="coiled-coil region" evidence="6">
    <location>
        <begin position="227"/>
        <end position="261"/>
    </location>
</feature>
<dbReference type="AlphaFoldDB" id="A0A165LID3"/>
<dbReference type="Proteomes" id="UP000076727">
    <property type="component" value="Unassembled WGS sequence"/>
</dbReference>
<evidence type="ECO:0000256" key="2">
    <source>
        <dbReference type="ARBA" id="ARBA00018339"/>
    </source>
</evidence>
<evidence type="ECO:0000313" key="9">
    <source>
        <dbReference type="Proteomes" id="UP000076727"/>
    </source>
</evidence>
<feature type="region of interest" description="Disordered" evidence="7">
    <location>
        <begin position="1"/>
        <end position="40"/>
    </location>
</feature>
<dbReference type="OrthoDB" id="5072at2759"/>
<evidence type="ECO:0000256" key="6">
    <source>
        <dbReference type="SAM" id="Coils"/>
    </source>
</evidence>
<evidence type="ECO:0000256" key="7">
    <source>
        <dbReference type="SAM" id="MobiDB-lite"/>
    </source>
</evidence>
<feature type="compositionally biased region" description="Basic and acidic residues" evidence="7">
    <location>
        <begin position="284"/>
        <end position="301"/>
    </location>
</feature>
<dbReference type="InterPro" id="IPR011687">
    <property type="entry name" value="Nop53/GLTSCR2"/>
</dbReference>
<evidence type="ECO:0000256" key="5">
    <source>
        <dbReference type="PIRNR" id="PIRNR017302"/>
    </source>
</evidence>
<keyword evidence="6" id="KW-0175">Coiled coil</keyword>
<evidence type="ECO:0000256" key="4">
    <source>
        <dbReference type="ARBA" id="ARBA00023242"/>
    </source>
</evidence>
<dbReference type="GO" id="GO:0005730">
    <property type="term" value="C:nucleolus"/>
    <property type="evidence" value="ECO:0007669"/>
    <property type="project" value="UniProtKB-SubCell"/>
</dbReference>
<evidence type="ECO:0000256" key="1">
    <source>
        <dbReference type="ARBA" id="ARBA00008838"/>
    </source>
</evidence>
<evidence type="ECO:0000313" key="8">
    <source>
        <dbReference type="EMBL" id="KZT64456.1"/>
    </source>
</evidence>
<proteinExistence type="inferred from homology"/>
<reference evidence="8 9" key="1">
    <citation type="journal article" date="2016" name="Mol. Biol. Evol.">
        <title>Comparative Genomics of Early-Diverging Mushroom-Forming Fungi Provides Insights into the Origins of Lignocellulose Decay Capabilities.</title>
        <authorList>
            <person name="Nagy L.G."/>
            <person name="Riley R."/>
            <person name="Tritt A."/>
            <person name="Adam C."/>
            <person name="Daum C."/>
            <person name="Floudas D."/>
            <person name="Sun H."/>
            <person name="Yadav J.S."/>
            <person name="Pangilinan J."/>
            <person name="Larsson K.H."/>
            <person name="Matsuura K."/>
            <person name="Barry K."/>
            <person name="Labutti K."/>
            <person name="Kuo R."/>
            <person name="Ohm R.A."/>
            <person name="Bhattacharya S.S."/>
            <person name="Shirouzu T."/>
            <person name="Yoshinaga Y."/>
            <person name="Martin F.M."/>
            <person name="Grigoriev I.V."/>
            <person name="Hibbett D.S."/>
        </authorList>
    </citation>
    <scope>NUCLEOTIDE SEQUENCE [LARGE SCALE GENOMIC DNA]</scope>
    <source>
        <strain evidence="8 9">L-15889</strain>
    </source>
</reference>
<dbReference type="PANTHER" id="PTHR14211:SF7">
    <property type="entry name" value="RIBOSOME BIOGENESIS PROTEIN NOP53"/>
    <property type="match status" value="1"/>
</dbReference>
<comment type="similarity">
    <text evidence="1 5">Belongs to the NOP53 family.</text>
</comment>
<dbReference type="GO" id="GO:0000027">
    <property type="term" value="P:ribosomal large subunit assembly"/>
    <property type="evidence" value="ECO:0007669"/>
    <property type="project" value="UniProtKB-UniRule"/>
</dbReference>
<dbReference type="GO" id="GO:0008097">
    <property type="term" value="F:5S rRNA binding"/>
    <property type="evidence" value="ECO:0007669"/>
    <property type="project" value="TreeGrafter"/>
</dbReference>
<protein>
    <recommendedName>
        <fullName evidence="2 5">Ribosome biogenesis protein NOP53</fullName>
    </recommendedName>
</protein>
<name>A0A165LID3_9APHY</name>
<dbReference type="STRING" id="1314783.A0A165LID3"/>
<keyword evidence="9" id="KW-1185">Reference proteome</keyword>
<evidence type="ECO:0000256" key="3">
    <source>
        <dbReference type="ARBA" id="ARBA00022517"/>
    </source>
</evidence>
<dbReference type="GO" id="GO:0006364">
    <property type="term" value="P:rRNA processing"/>
    <property type="evidence" value="ECO:0007669"/>
    <property type="project" value="TreeGrafter"/>
</dbReference>
<dbReference type="EMBL" id="KV429128">
    <property type="protein sequence ID" value="KZT64456.1"/>
    <property type="molecule type" value="Genomic_DNA"/>
</dbReference>
<comment type="function">
    <text evidence="5">May play a role in ribosome biogenesis.</text>
</comment>
<dbReference type="Pfam" id="PF07767">
    <property type="entry name" value="Nop53"/>
    <property type="match status" value="1"/>
</dbReference>
<keyword evidence="3 5" id="KW-0690">Ribosome biogenesis</keyword>
<organism evidence="8 9">
    <name type="scientific">Daedalea quercina L-15889</name>
    <dbReference type="NCBI Taxonomy" id="1314783"/>
    <lineage>
        <taxon>Eukaryota</taxon>
        <taxon>Fungi</taxon>
        <taxon>Dikarya</taxon>
        <taxon>Basidiomycota</taxon>
        <taxon>Agaricomycotina</taxon>
        <taxon>Agaricomycetes</taxon>
        <taxon>Polyporales</taxon>
        <taxon>Fomitopsis</taxon>
    </lineage>
</organism>
<comment type="subcellular location">
    <subcellularLocation>
        <location evidence="5">Nucleus</location>
        <location evidence="5">Nucleolus</location>
    </subcellularLocation>
    <subcellularLocation>
        <location evidence="5">Nucleus</location>
        <location evidence="5">Nucleoplasm</location>
    </subcellularLocation>
</comment>
<gene>
    <name evidence="8" type="ORF">DAEQUDRAFT_718000</name>
</gene>
<accession>A0A165LID3</accession>
<keyword evidence="4 5" id="KW-0539">Nucleus</keyword>
<feature type="region of interest" description="Disordered" evidence="7">
    <location>
        <begin position="276"/>
        <end position="301"/>
    </location>
</feature>
<sequence>MAATNTVRVASAALHTKHKKPTSSVGAPAQYKQSSRKGKKAWRKNVDIEEIEVGMEELREEERVTGSILHKKTDEELFQVDVRGDEHVRRTQPKFSKALLTSTKILAQRSAIPAVFSRTTANPLKRKALTYEEKERLLRIGKRPRKGPFNAIVDPTEMGAGSAMLEVSEAAKQGGTYDVWGDNPVQDATTKTPNPRSHIALPAVSAPHEGTSYNPLVTSHQELLRTAHEIEERRLREAEKLEEVKRRMDAARAAVLEQQEGVASGMTIQPIDDADADAAEEDTKDLPPVKTVPERKTKKERRKLERLRAEKRALAESVARKRMLASVDSAKAMRKALGRKLAAQERLHAQRQEKMREKLQGGLAGQRLGRHKVPEGEMDVQLGEDLTESLRALKPEGNLFRDRFLSMQHRALIEPRVPVLPKKRKLKIKEYEKHSYKRFDRD</sequence>
<dbReference type="GO" id="GO:0005654">
    <property type="term" value="C:nucleoplasm"/>
    <property type="evidence" value="ECO:0007669"/>
    <property type="project" value="UniProtKB-SubCell"/>
</dbReference>